<dbReference type="RefSeq" id="WP_203840791.1">
    <property type="nucleotide sequence ID" value="NZ_BAAATV010000021.1"/>
</dbReference>
<protein>
    <recommendedName>
        <fullName evidence="1">DUF4253 domain-containing protein</fullName>
    </recommendedName>
</protein>
<evidence type="ECO:0000313" key="3">
    <source>
        <dbReference type="Proteomes" id="UP000603200"/>
    </source>
</evidence>
<dbReference type="Proteomes" id="UP000603200">
    <property type="component" value="Unassembled WGS sequence"/>
</dbReference>
<organism evidence="2 3">
    <name type="scientific">Winogradskya humida</name>
    <dbReference type="NCBI Taxonomy" id="113566"/>
    <lineage>
        <taxon>Bacteria</taxon>
        <taxon>Bacillati</taxon>
        <taxon>Actinomycetota</taxon>
        <taxon>Actinomycetes</taxon>
        <taxon>Micromonosporales</taxon>
        <taxon>Micromonosporaceae</taxon>
        <taxon>Winogradskya</taxon>
    </lineage>
</organism>
<comment type="caution">
    <text evidence="2">The sequence shown here is derived from an EMBL/GenBank/DDBJ whole genome shotgun (WGS) entry which is preliminary data.</text>
</comment>
<dbReference type="EMBL" id="BOMN01000097">
    <property type="protein sequence ID" value="GIE23738.1"/>
    <property type="molecule type" value="Genomic_DNA"/>
</dbReference>
<proteinExistence type="predicted"/>
<accession>A0ABQ3ZZE1</accession>
<dbReference type="InterPro" id="IPR025349">
    <property type="entry name" value="DUF4253"/>
</dbReference>
<evidence type="ECO:0000259" key="1">
    <source>
        <dbReference type="Pfam" id="PF14062"/>
    </source>
</evidence>
<evidence type="ECO:0000313" key="2">
    <source>
        <dbReference type="EMBL" id="GIE23738.1"/>
    </source>
</evidence>
<feature type="domain" description="DUF4253" evidence="1">
    <location>
        <begin position="173"/>
        <end position="268"/>
    </location>
</feature>
<name>A0ABQ3ZZE1_9ACTN</name>
<keyword evidence="3" id="KW-1185">Reference proteome</keyword>
<dbReference type="Pfam" id="PF14062">
    <property type="entry name" value="DUF4253"/>
    <property type="match status" value="1"/>
</dbReference>
<gene>
    <name evidence="2" type="ORF">Ahu01nite_068400</name>
</gene>
<reference evidence="2 3" key="1">
    <citation type="submission" date="2021-01" db="EMBL/GenBank/DDBJ databases">
        <title>Whole genome shotgun sequence of Actinoplanes humidus NBRC 14915.</title>
        <authorList>
            <person name="Komaki H."/>
            <person name="Tamura T."/>
        </authorList>
    </citation>
    <scope>NUCLEOTIDE SEQUENCE [LARGE SCALE GENOMIC DNA]</scope>
    <source>
        <strain evidence="2 3">NBRC 14915</strain>
    </source>
</reference>
<sequence>MLGLTEVTAALQGRPVQEGPKGALVVPGIDPDGLHEAWRSAHALLPVTGRWPILVTTDWDEDVVAPSPFDDEAQTALAALDHAARTVDPWLHYRRDDDEDPEVESSFYTEGFYGVDVTAHVQPAIGPGAGAQQVLRAAYDHVLSDPELTGRVRERTRNAVSTDFWFKPDEVSLLLLPTASPWLAPFWVDFYGALHGIDDFAAALWQWHRRWDVRLVASWDTMLQFEVHRPPVPGDDAWTAARQLLALGPDFDIHEWELAVAVTSGDAWFVHNRP</sequence>